<keyword evidence="14" id="KW-1185">Reference proteome</keyword>
<dbReference type="Gene3D" id="3.20.20.80">
    <property type="entry name" value="Glycosidases"/>
    <property type="match status" value="1"/>
</dbReference>
<keyword evidence="4 12" id="KW-0378">Hydrolase</keyword>
<evidence type="ECO:0000256" key="7">
    <source>
        <dbReference type="ARBA" id="ARBA00023295"/>
    </source>
</evidence>
<dbReference type="InterPro" id="IPR033132">
    <property type="entry name" value="GH_1_N_CS"/>
</dbReference>
<reference evidence="13 14" key="2">
    <citation type="submission" date="2019-09" db="EMBL/GenBank/DDBJ databases">
        <title>Complete Genome Sequence and Methylome Analysis of free living Spirochaetas.</title>
        <authorList>
            <person name="Leshcheva N."/>
            <person name="Mikheeva N."/>
        </authorList>
    </citation>
    <scope>NUCLEOTIDE SEQUENCE [LARGE SCALE GENOMIC DNA]</scope>
    <source>
        <strain evidence="13 14">P</strain>
    </source>
</reference>
<gene>
    <name evidence="13" type="ORF">EW093_06620</name>
</gene>
<sequence length="453" mass="52433">MGFKKDFLWGAASASYQIEGAWDKDGKGMSTWDHLTEKPGAIYQGHTGKVACDHYHRYKEDIALMKEMGLKSYRFSISWPRILPDGIGKINQAGLDFYSDLVDELLANDIIPFPTLFHWDFPYELYLKGGWLNRESSNWFAEYTKAVVERLSDRVNHWFTLNEPQVFVGLGHITGEHAPGLKLQKRDIITIIHNVLLAHGKSVKMIREFSKLEAKVGMAPVCNVFIPADNNPRSIVAAREAMFSNNNGEHFSGWSNTWWLDPVYFGEYPKDGLLEAEKYLPPTWKEDLKTISQKVDFLGNNHYQGSYIKADEKGNPEHQRPEIGEALTGFNWRVTPEGLYWGPKFLYERYSSPLIITENGLSNKDWVSIDGKVHDPQRIDFTHRYLREYKKAAEDGVEIEGYFHWSIMDNFEWAFGYKERFGLIHVDFNTQKRTIKDSGYWYKKVIESNGENL</sequence>
<comment type="catalytic activity">
    <reaction evidence="1 12">
        <text>Hydrolysis of terminal, non-reducing beta-D-glucosyl residues with release of beta-D-glucose.</text>
        <dbReference type="EC" id="3.2.1.21"/>
    </reaction>
</comment>
<comment type="similarity">
    <text evidence="2 12">Belongs to the glycosyl hydrolase 1 family.</text>
</comment>
<feature type="binding site" evidence="10">
    <location>
        <position position="118"/>
    </location>
    <ligand>
        <name>substrate</name>
    </ligand>
</feature>
<evidence type="ECO:0000256" key="5">
    <source>
        <dbReference type="ARBA" id="ARBA00023001"/>
    </source>
</evidence>
<dbReference type="RefSeq" id="WP_149567630.1">
    <property type="nucleotide sequence ID" value="NZ_CP035807.1"/>
</dbReference>
<name>A0A5C1Q8G8_9SPIO</name>
<dbReference type="OrthoDB" id="9765195at2"/>
<dbReference type="InterPro" id="IPR018120">
    <property type="entry name" value="Glyco_hydro_1_AS"/>
</dbReference>
<dbReference type="InterPro" id="IPR001360">
    <property type="entry name" value="Glyco_hydro_1"/>
</dbReference>
<evidence type="ECO:0000256" key="11">
    <source>
        <dbReference type="PROSITE-ProRule" id="PRU10055"/>
    </source>
</evidence>
<evidence type="ECO:0000256" key="8">
    <source>
        <dbReference type="ARBA" id="ARBA00023326"/>
    </source>
</evidence>
<dbReference type="GO" id="GO:0005829">
    <property type="term" value="C:cytosol"/>
    <property type="evidence" value="ECO:0007669"/>
    <property type="project" value="TreeGrafter"/>
</dbReference>
<keyword evidence="5" id="KW-0136">Cellulose degradation</keyword>
<evidence type="ECO:0000256" key="12">
    <source>
        <dbReference type="RuleBase" id="RU361175"/>
    </source>
</evidence>
<evidence type="ECO:0000256" key="9">
    <source>
        <dbReference type="PIRSR" id="PIRSR617736-1"/>
    </source>
</evidence>
<dbReference type="EC" id="3.2.1.21" evidence="3 12"/>
<keyword evidence="7 12" id="KW-0326">Glycosidase</keyword>
<evidence type="ECO:0000256" key="1">
    <source>
        <dbReference type="ARBA" id="ARBA00000448"/>
    </source>
</evidence>
<feature type="binding site" evidence="10">
    <location>
        <position position="17"/>
    </location>
    <ligand>
        <name>substrate</name>
    </ligand>
</feature>
<feature type="binding site" evidence="10">
    <location>
        <position position="303"/>
    </location>
    <ligand>
        <name>substrate</name>
    </ligand>
</feature>
<reference evidence="13 14" key="1">
    <citation type="submission" date="2019-02" db="EMBL/GenBank/DDBJ databases">
        <authorList>
            <person name="Fomenkov A."/>
            <person name="Dubinina G."/>
            <person name="Grabovich M."/>
            <person name="Vincze T."/>
            <person name="Roberts R.J."/>
        </authorList>
    </citation>
    <scope>NUCLEOTIDE SEQUENCE [LARGE SCALE GENOMIC DNA]</scope>
    <source>
        <strain evidence="13 14">P</strain>
    </source>
</reference>
<evidence type="ECO:0000313" key="13">
    <source>
        <dbReference type="EMBL" id="QEN04383.1"/>
    </source>
</evidence>
<feature type="binding site" evidence="10">
    <location>
        <position position="162"/>
    </location>
    <ligand>
        <name>substrate</name>
    </ligand>
</feature>
<dbReference type="Pfam" id="PF00232">
    <property type="entry name" value="Glyco_hydro_1"/>
    <property type="match status" value="1"/>
</dbReference>
<dbReference type="PROSITE" id="PS00653">
    <property type="entry name" value="GLYCOSYL_HYDROL_F1_2"/>
    <property type="match status" value="1"/>
</dbReference>
<dbReference type="KEGG" id="sper:EW093_06620"/>
<dbReference type="SUPFAM" id="SSF51445">
    <property type="entry name" value="(Trans)glycosidases"/>
    <property type="match status" value="1"/>
</dbReference>
<keyword evidence="6" id="KW-0119">Carbohydrate metabolism</keyword>
<dbReference type="EMBL" id="CP035807">
    <property type="protein sequence ID" value="QEN04383.1"/>
    <property type="molecule type" value="Genomic_DNA"/>
</dbReference>
<dbReference type="PANTHER" id="PTHR10353">
    <property type="entry name" value="GLYCOSYL HYDROLASE"/>
    <property type="match status" value="1"/>
</dbReference>
<evidence type="ECO:0000256" key="4">
    <source>
        <dbReference type="ARBA" id="ARBA00022801"/>
    </source>
</evidence>
<evidence type="ECO:0000256" key="2">
    <source>
        <dbReference type="ARBA" id="ARBA00010838"/>
    </source>
</evidence>
<dbReference type="AlphaFoldDB" id="A0A5C1Q8G8"/>
<feature type="binding site" evidence="10">
    <location>
        <position position="405"/>
    </location>
    <ligand>
        <name>substrate</name>
    </ligand>
</feature>
<proteinExistence type="inferred from homology"/>
<dbReference type="PROSITE" id="PS00572">
    <property type="entry name" value="GLYCOSYL_HYDROL_F1_1"/>
    <property type="match status" value="1"/>
</dbReference>
<evidence type="ECO:0000256" key="3">
    <source>
        <dbReference type="ARBA" id="ARBA00012744"/>
    </source>
</evidence>
<feature type="active site" description="Proton donor" evidence="9">
    <location>
        <position position="163"/>
    </location>
</feature>
<protein>
    <recommendedName>
        <fullName evidence="3 12">Beta-glucosidase</fullName>
        <ecNumber evidence="3 12">3.2.1.21</ecNumber>
    </recommendedName>
</protein>
<dbReference type="Proteomes" id="UP000323824">
    <property type="component" value="Chromosome"/>
</dbReference>
<feature type="binding site" evidence="10">
    <location>
        <begin position="412"/>
        <end position="413"/>
    </location>
    <ligand>
        <name>substrate</name>
    </ligand>
</feature>
<feature type="active site" description="Nucleophile" evidence="9 11">
    <location>
        <position position="358"/>
    </location>
</feature>
<evidence type="ECO:0000313" key="14">
    <source>
        <dbReference type="Proteomes" id="UP000323824"/>
    </source>
</evidence>
<dbReference type="GO" id="GO:0030245">
    <property type="term" value="P:cellulose catabolic process"/>
    <property type="evidence" value="ECO:0007669"/>
    <property type="project" value="UniProtKB-KW"/>
</dbReference>
<dbReference type="PRINTS" id="PR00131">
    <property type="entry name" value="GLHYDRLASE1"/>
</dbReference>
<evidence type="ECO:0000256" key="6">
    <source>
        <dbReference type="ARBA" id="ARBA00023277"/>
    </source>
</evidence>
<evidence type="ECO:0000256" key="10">
    <source>
        <dbReference type="PIRSR" id="PIRSR617736-2"/>
    </source>
</evidence>
<organism evidence="13 14">
    <name type="scientific">Thiospirochaeta perfilievii</name>
    <dbReference type="NCBI Taxonomy" id="252967"/>
    <lineage>
        <taxon>Bacteria</taxon>
        <taxon>Pseudomonadati</taxon>
        <taxon>Spirochaetota</taxon>
        <taxon>Spirochaetia</taxon>
        <taxon>Spirochaetales</taxon>
        <taxon>Spirochaetaceae</taxon>
        <taxon>Thiospirochaeta</taxon>
    </lineage>
</organism>
<accession>A0A5C1Q8G8</accession>
<dbReference type="GO" id="GO:0008422">
    <property type="term" value="F:beta-glucosidase activity"/>
    <property type="evidence" value="ECO:0007669"/>
    <property type="project" value="UniProtKB-EC"/>
</dbReference>
<keyword evidence="8" id="KW-0624">Polysaccharide degradation</keyword>
<dbReference type="FunFam" id="3.20.20.80:FF:000004">
    <property type="entry name" value="Beta-glucosidase 6-phospho-beta-glucosidase"/>
    <property type="match status" value="1"/>
</dbReference>
<dbReference type="InterPro" id="IPR017736">
    <property type="entry name" value="Glyco_hydro_1_beta-glucosidase"/>
</dbReference>
<dbReference type="InterPro" id="IPR017853">
    <property type="entry name" value="GH"/>
</dbReference>
<dbReference type="PANTHER" id="PTHR10353:SF36">
    <property type="entry name" value="LP05116P"/>
    <property type="match status" value="1"/>
</dbReference>
<dbReference type="NCBIfam" id="TIGR03356">
    <property type="entry name" value="BGL"/>
    <property type="match status" value="1"/>
</dbReference>